<accession>A0ABW9JJ01</accession>
<organism evidence="1 2">
    <name type="scientific">Pedobacter helvus</name>
    <dbReference type="NCBI Taxonomy" id="2563444"/>
    <lineage>
        <taxon>Bacteria</taxon>
        <taxon>Pseudomonadati</taxon>
        <taxon>Bacteroidota</taxon>
        <taxon>Sphingobacteriia</taxon>
        <taxon>Sphingobacteriales</taxon>
        <taxon>Sphingobacteriaceae</taxon>
        <taxon>Pedobacter</taxon>
    </lineage>
</organism>
<comment type="caution">
    <text evidence="1">The sequence shown here is derived from an EMBL/GenBank/DDBJ whole genome shotgun (WGS) entry which is preliminary data.</text>
</comment>
<dbReference type="Proteomes" id="UP001517367">
    <property type="component" value="Unassembled WGS sequence"/>
</dbReference>
<dbReference type="EMBL" id="SRMP02000010">
    <property type="protein sequence ID" value="MFN0291183.1"/>
    <property type="molecule type" value="Genomic_DNA"/>
</dbReference>
<protein>
    <submittedName>
        <fullName evidence="1">Uncharacterized protein</fullName>
    </submittedName>
</protein>
<dbReference type="PROSITE" id="PS51257">
    <property type="entry name" value="PROKAR_LIPOPROTEIN"/>
    <property type="match status" value="1"/>
</dbReference>
<name>A0ABW9JJ01_9SPHI</name>
<sequence>MKKWILGIVIFSIFSCSQQESKKANTSAYFDLSGYFEGEAIRLQKTNPTIIKSVTALARAEQKTIKISDWKTELSSFSNADINKASWKGDFIETSTNTLLSYATSNPKIPIKRIEIAKVNNQIKSIKIFKATENYLYVSTDTLSYYPDSLYSIENLQNIKLLGEKKYQISGKFK</sequence>
<evidence type="ECO:0000313" key="1">
    <source>
        <dbReference type="EMBL" id="MFN0291183.1"/>
    </source>
</evidence>
<evidence type="ECO:0000313" key="2">
    <source>
        <dbReference type="Proteomes" id="UP001517367"/>
    </source>
</evidence>
<dbReference type="RefSeq" id="WP_138730394.1">
    <property type="nucleotide sequence ID" value="NZ_SRMP02000010.1"/>
</dbReference>
<proteinExistence type="predicted"/>
<gene>
    <name evidence="1" type="ORF">E5L68_007250</name>
</gene>
<reference evidence="1 2" key="1">
    <citation type="submission" date="2024-12" db="EMBL/GenBank/DDBJ databases">
        <authorList>
            <person name="Hu S."/>
        </authorList>
    </citation>
    <scope>NUCLEOTIDE SEQUENCE [LARGE SCALE GENOMIC DNA]</scope>
    <source>
        <strain evidence="1 2">P-25</strain>
    </source>
</reference>
<keyword evidence="2" id="KW-1185">Reference proteome</keyword>